<comment type="caution">
    <text evidence="7">The sequence shown here is derived from an EMBL/GenBank/DDBJ whole genome shotgun (WGS) entry which is preliminary data.</text>
</comment>
<evidence type="ECO:0000256" key="1">
    <source>
        <dbReference type="ARBA" id="ARBA00004141"/>
    </source>
</evidence>
<dbReference type="OrthoDB" id="6509908at2759"/>
<dbReference type="Proteomes" id="UP000777438">
    <property type="component" value="Unassembled WGS sequence"/>
</dbReference>
<evidence type="ECO:0000313" key="8">
    <source>
        <dbReference type="Proteomes" id="UP000777438"/>
    </source>
</evidence>
<dbReference type="GO" id="GO:0016020">
    <property type="term" value="C:membrane"/>
    <property type="evidence" value="ECO:0007669"/>
    <property type="project" value="UniProtKB-SubCell"/>
</dbReference>
<dbReference type="GO" id="GO:0022857">
    <property type="term" value="F:transmembrane transporter activity"/>
    <property type="evidence" value="ECO:0007669"/>
    <property type="project" value="InterPro"/>
</dbReference>
<comment type="subcellular location">
    <subcellularLocation>
        <location evidence="1">Membrane</location>
        <topology evidence="1">Multi-pass membrane protein</topology>
    </subcellularLocation>
</comment>
<evidence type="ECO:0000256" key="3">
    <source>
        <dbReference type="ARBA" id="ARBA00023180"/>
    </source>
</evidence>
<dbReference type="PROSITE" id="PS50850">
    <property type="entry name" value="MFS"/>
    <property type="match status" value="1"/>
</dbReference>
<keyword evidence="5" id="KW-0812">Transmembrane</keyword>
<feature type="transmembrane region" description="Helical" evidence="5">
    <location>
        <begin position="370"/>
        <end position="389"/>
    </location>
</feature>
<keyword evidence="5" id="KW-0472">Membrane</keyword>
<feature type="transmembrane region" description="Helical" evidence="5">
    <location>
        <begin position="239"/>
        <end position="260"/>
    </location>
</feature>
<feature type="transmembrane region" description="Helical" evidence="5">
    <location>
        <begin position="401"/>
        <end position="419"/>
    </location>
</feature>
<feature type="transmembrane region" description="Helical" evidence="5">
    <location>
        <begin position="280"/>
        <end position="298"/>
    </location>
</feature>
<proteinExistence type="inferred from homology"/>
<dbReference type="InterPro" id="IPR011701">
    <property type="entry name" value="MFS"/>
</dbReference>
<comment type="similarity">
    <text evidence="2">Belongs to the major facilitator superfamily. Monocarboxylate porter (TC 2.A.1.13) family.</text>
</comment>
<organism evidence="7 8">
    <name type="scientific">Thelonectria olida</name>
    <dbReference type="NCBI Taxonomy" id="1576542"/>
    <lineage>
        <taxon>Eukaryota</taxon>
        <taxon>Fungi</taxon>
        <taxon>Dikarya</taxon>
        <taxon>Ascomycota</taxon>
        <taxon>Pezizomycotina</taxon>
        <taxon>Sordariomycetes</taxon>
        <taxon>Hypocreomycetidae</taxon>
        <taxon>Hypocreales</taxon>
        <taxon>Nectriaceae</taxon>
        <taxon>Thelonectria</taxon>
    </lineage>
</organism>
<gene>
    <name evidence="7" type="ORF">B0T10DRAFT_556254</name>
</gene>
<keyword evidence="3" id="KW-0325">Glycoprotein</keyword>
<dbReference type="AlphaFoldDB" id="A0A9P8WHK5"/>
<dbReference type="InterPro" id="IPR036259">
    <property type="entry name" value="MFS_trans_sf"/>
</dbReference>
<dbReference type="Gene3D" id="1.20.1250.20">
    <property type="entry name" value="MFS general substrate transporter like domains"/>
    <property type="match status" value="1"/>
</dbReference>
<feature type="compositionally biased region" description="Acidic residues" evidence="4">
    <location>
        <begin position="1"/>
        <end position="10"/>
    </location>
</feature>
<evidence type="ECO:0000313" key="7">
    <source>
        <dbReference type="EMBL" id="KAH6898963.1"/>
    </source>
</evidence>
<name>A0A9P8WHK5_9HYPO</name>
<evidence type="ECO:0000259" key="6">
    <source>
        <dbReference type="PROSITE" id="PS50850"/>
    </source>
</evidence>
<evidence type="ECO:0000256" key="4">
    <source>
        <dbReference type="SAM" id="MobiDB-lite"/>
    </source>
</evidence>
<dbReference type="PANTHER" id="PTHR11360">
    <property type="entry name" value="MONOCARBOXYLATE TRANSPORTER"/>
    <property type="match status" value="1"/>
</dbReference>
<sequence>MGQPEVLEESSDGRTASEASSPPAVAAVALAAVPDGGSRAWLQVVGSLCLYFATWGVISSYGTFQTIYEAGLLNHHTPFQISTIGSLQTFLMVFLGFMVGPVYDAGYFRHLLTAGSLLVVVGTVLQSLSTKFWQLILTQGLLVGLGAGCLSLLSVAVTSLWFTTKLPLANGVAASGSGFGGVLLPIMLRELYPKIGLPWAVRALALLLLVLLGVANILLRARGTSSGPGKRRSFIDTTAFRDGPYLLFVAGCFVVFLGLYTPFVYIGSYALDQDIVSPNFALYILAILNASSIFGRILPAFAAQRIGPMNMIIGTTLILSITSICLLTAKTSARLIAAIVFQGFFTGTFFALQPTIFVRLAADPSKIGTRFGMAFSVMSVALLFGSPISGALRKQMGYGAAWVWAGVTIFCGGGLIFVARSLKGRWRKPL</sequence>
<dbReference type="EMBL" id="JAGPYM010000002">
    <property type="protein sequence ID" value="KAH6898963.1"/>
    <property type="molecule type" value="Genomic_DNA"/>
</dbReference>
<protein>
    <submittedName>
        <fullName evidence="7">Major facilitator superfamily domain-containing protein</fullName>
    </submittedName>
</protein>
<keyword evidence="5" id="KW-1133">Transmembrane helix</keyword>
<feature type="region of interest" description="Disordered" evidence="4">
    <location>
        <begin position="1"/>
        <end position="20"/>
    </location>
</feature>
<feature type="transmembrane region" description="Helical" evidence="5">
    <location>
        <begin position="168"/>
        <end position="187"/>
    </location>
</feature>
<feature type="transmembrane region" description="Helical" evidence="5">
    <location>
        <begin position="141"/>
        <end position="161"/>
    </location>
</feature>
<dbReference type="PANTHER" id="PTHR11360:SF234">
    <property type="entry name" value="MFS-TYPE TRANSPORTER DBAD-RELATED"/>
    <property type="match status" value="1"/>
</dbReference>
<feature type="transmembrane region" description="Helical" evidence="5">
    <location>
        <begin position="310"/>
        <end position="329"/>
    </location>
</feature>
<dbReference type="SUPFAM" id="SSF103473">
    <property type="entry name" value="MFS general substrate transporter"/>
    <property type="match status" value="1"/>
</dbReference>
<dbReference type="InterPro" id="IPR050327">
    <property type="entry name" value="Proton-linked_MCT"/>
</dbReference>
<dbReference type="Pfam" id="PF07690">
    <property type="entry name" value="MFS_1"/>
    <property type="match status" value="1"/>
</dbReference>
<reference evidence="7 8" key="1">
    <citation type="journal article" date="2021" name="Nat. Commun.">
        <title>Genetic determinants of endophytism in the Arabidopsis root mycobiome.</title>
        <authorList>
            <person name="Mesny F."/>
            <person name="Miyauchi S."/>
            <person name="Thiergart T."/>
            <person name="Pickel B."/>
            <person name="Atanasova L."/>
            <person name="Karlsson M."/>
            <person name="Huettel B."/>
            <person name="Barry K.W."/>
            <person name="Haridas S."/>
            <person name="Chen C."/>
            <person name="Bauer D."/>
            <person name="Andreopoulos W."/>
            <person name="Pangilinan J."/>
            <person name="LaButti K."/>
            <person name="Riley R."/>
            <person name="Lipzen A."/>
            <person name="Clum A."/>
            <person name="Drula E."/>
            <person name="Henrissat B."/>
            <person name="Kohler A."/>
            <person name="Grigoriev I.V."/>
            <person name="Martin F.M."/>
            <person name="Hacquard S."/>
        </authorList>
    </citation>
    <scope>NUCLEOTIDE SEQUENCE [LARGE SCALE GENOMIC DNA]</scope>
    <source>
        <strain evidence="7 8">MPI-CAGE-CH-0241</strain>
    </source>
</reference>
<feature type="transmembrane region" description="Helical" evidence="5">
    <location>
        <begin position="199"/>
        <end position="219"/>
    </location>
</feature>
<feature type="transmembrane region" description="Helical" evidence="5">
    <location>
        <begin position="40"/>
        <end position="58"/>
    </location>
</feature>
<feature type="transmembrane region" description="Helical" evidence="5">
    <location>
        <begin position="78"/>
        <end position="99"/>
    </location>
</feature>
<evidence type="ECO:0000256" key="2">
    <source>
        <dbReference type="ARBA" id="ARBA00006727"/>
    </source>
</evidence>
<feature type="transmembrane region" description="Helical" evidence="5">
    <location>
        <begin position="111"/>
        <end position="129"/>
    </location>
</feature>
<accession>A0A9P8WHK5</accession>
<dbReference type="InterPro" id="IPR020846">
    <property type="entry name" value="MFS_dom"/>
</dbReference>
<feature type="domain" description="Major facilitator superfamily (MFS) profile" evidence="6">
    <location>
        <begin position="24"/>
        <end position="423"/>
    </location>
</feature>
<feature type="transmembrane region" description="Helical" evidence="5">
    <location>
        <begin position="335"/>
        <end position="358"/>
    </location>
</feature>
<evidence type="ECO:0000256" key="5">
    <source>
        <dbReference type="SAM" id="Phobius"/>
    </source>
</evidence>
<keyword evidence="8" id="KW-1185">Reference proteome</keyword>